<dbReference type="OrthoDB" id="3631744at2759"/>
<evidence type="ECO:0000313" key="2">
    <source>
        <dbReference type="EMBL" id="PPJ59700.1"/>
    </source>
</evidence>
<organism evidence="2 3">
    <name type="scientific">Cercospora berteroae</name>
    <dbReference type="NCBI Taxonomy" id="357750"/>
    <lineage>
        <taxon>Eukaryota</taxon>
        <taxon>Fungi</taxon>
        <taxon>Dikarya</taxon>
        <taxon>Ascomycota</taxon>
        <taxon>Pezizomycotina</taxon>
        <taxon>Dothideomycetes</taxon>
        <taxon>Dothideomycetidae</taxon>
        <taxon>Mycosphaerellales</taxon>
        <taxon>Mycosphaerellaceae</taxon>
        <taxon>Cercospora</taxon>
    </lineage>
</organism>
<dbReference type="AlphaFoldDB" id="A0A2S6CIZ8"/>
<dbReference type="PANTHER" id="PTHR39596">
    <property type="match status" value="1"/>
</dbReference>
<reference evidence="3" key="1">
    <citation type="journal article" date="2017" name="bioRxiv">
        <title>Conservation of a gene cluster reveals novel cercosporin biosynthetic mechanisms and extends production to the genus Colletotrichum.</title>
        <authorList>
            <person name="de Jonge R."/>
            <person name="Ebert M.K."/>
            <person name="Huitt-Roehl C.R."/>
            <person name="Pal P."/>
            <person name="Suttle J.C."/>
            <person name="Spanner R.E."/>
            <person name="Neubauer J.D."/>
            <person name="Jurick W.M.II."/>
            <person name="Stott K.A."/>
            <person name="Secor G.A."/>
            <person name="Thomma B.P.H.J."/>
            <person name="Van de Peer Y."/>
            <person name="Townsend C.A."/>
            <person name="Bolton M.D."/>
        </authorList>
    </citation>
    <scope>NUCLEOTIDE SEQUENCE [LARGE SCALE GENOMIC DNA]</scope>
    <source>
        <strain evidence="3">CBS538.71</strain>
    </source>
</reference>
<evidence type="ECO:0000313" key="3">
    <source>
        <dbReference type="Proteomes" id="UP000237631"/>
    </source>
</evidence>
<comment type="caution">
    <text evidence="2">The sequence shown here is derived from an EMBL/GenBank/DDBJ whole genome shotgun (WGS) entry which is preliminary data.</text>
</comment>
<accession>A0A2S6CIZ8</accession>
<dbReference type="Pfam" id="PF06985">
    <property type="entry name" value="HET"/>
    <property type="match status" value="1"/>
</dbReference>
<evidence type="ECO:0000259" key="1">
    <source>
        <dbReference type="Pfam" id="PF06985"/>
    </source>
</evidence>
<proteinExistence type="predicted"/>
<dbReference type="Proteomes" id="UP000237631">
    <property type="component" value="Unassembled WGS sequence"/>
</dbReference>
<keyword evidence="3" id="KW-1185">Reference proteome</keyword>
<gene>
    <name evidence="2" type="ORF">CBER1_10541</name>
</gene>
<dbReference type="PANTHER" id="PTHR39596:SF2">
    <property type="entry name" value="HET DOMAIN PROTEIN (AFU_ORTHOLOGUE AFUA_1G17550)-RELATED"/>
    <property type="match status" value="1"/>
</dbReference>
<sequence length="572" mass="64895">MPKHEVYKRLMITNGWCPHRVNYLARRYKTETLSYLSSLVYLREQKHDRCRSAPSCVAYTVNNSIYETRHVETACTCGFIETPFEELKRVAETGGVPLVEIVEGDENSGYRLRVRKRKLTSQYVAISHVWADGMGNPVRCALPLCQIARLYKTVEKVFHLPFLGRKWRKNPVLVWMDTLCIPPFDVVIKMAQIDKMASIYKGAVSCLIMDAELMSMAPKRNDDLELTLDVWARYICSAWNSRSWTLQEGTLPAHRTVLFADNALAVLKDTLQLAGDIERQPGTCDDILVQEPESDNERRIRNDLQVSWKHHDGNPRRFETIPFAEIWNELAGRTTSQPGDVPLIIANLLNLDVDDLLSCSLPEERFQAILLSLDTLPLSLFSNTGPRYHEQTATPDKAWIPTAIGSEMLLEKPCAHVSFEFGSGRQTMTGLILERKPWHLSQPLVLPLPKYLKFPRGSLKFCFEPPDLYLDEADVEGNVQICMFMDPKDLDVATGLPVSTVRRGSCFSIIGKQGKSIILSFRGPLRLTSREDLHDSFANDDDDTLCVAKRADDSRLNFLITCGKLSTPTPRF</sequence>
<name>A0A2S6CIZ8_9PEZI</name>
<protein>
    <recommendedName>
        <fullName evidence="1">Heterokaryon incompatibility domain-containing protein</fullName>
    </recommendedName>
</protein>
<dbReference type="InterPro" id="IPR010730">
    <property type="entry name" value="HET"/>
</dbReference>
<dbReference type="EMBL" id="PNEN01000362">
    <property type="protein sequence ID" value="PPJ59700.1"/>
    <property type="molecule type" value="Genomic_DNA"/>
</dbReference>
<feature type="domain" description="Heterokaryon incompatibility" evidence="1">
    <location>
        <begin position="123"/>
        <end position="209"/>
    </location>
</feature>
<dbReference type="STRING" id="357750.A0A2S6CIZ8"/>